<dbReference type="GO" id="GO:0042245">
    <property type="term" value="P:RNA repair"/>
    <property type="evidence" value="ECO:0007669"/>
    <property type="project" value="UniProtKB-KW"/>
</dbReference>
<dbReference type="PANTHER" id="PTHR43749">
    <property type="entry name" value="RNA-SPLICING LIGASE RTCB"/>
    <property type="match status" value="1"/>
</dbReference>
<dbReference type="GO" id="GO:0006396">
    <property type="term" value="P:RNA processing"/>
    <property type="evidence" value="ECO:0007669"/>
    <property type="project" value="InterPro"/>
</dbReference>
<evidence type="ECO:0000256" key="1">
    <source>
        <dbReference type="ARBA" id="ARBA00012726"/>
    </source>
</evidence>
<reference evidence="12 13" key="1">
    <citation type="submission" date="2016-11" db="EMBL/GenBank/DDBJ databases">
        <authorList>
            <person name="Jaros S."/>
            <person name="Januszkiewicz K."/>
            <person name="Wedrychowicz H."/>
        </authorList>
    </citation>
    <scope>NUCLEOTIDE SEQUENCE [LARGE SCALE GENOMIC DNA]</scope>
    <source>
        <strain evidence="12 13">YL228</strain>
    </source>
</reference>
<dbReference type="AlphaFoldDB" id="A0A1K1MGW4"/>
<evidence type="ECO:0000313" key="12">
    <source>
        <dbReference type="EMBL" id="SFW22381.1"/>
    </source>
</evidence>
<dbReference type="InterPro" id="IPR001233">
    <property type="entry name" value="RtcB"/>
</dbReference>
<sequence length="399" mass="45138">MELSGKFNTAKVFTDVIDKNAMSQITEICNQPMVEGLKIRIMPDVHAGAGCTIGTTMTVKDKLVPNFVGVDIGCGMETVRLKEKYIELEKLDKVIHERIPSGFDIRKEAHRYSEQIDLTELYCYDKIKSIRAELSIGTLGGGNHFIEADKGEDESIYIVIHSGSRHLGVETATYYQEKAFFNLDKNREDVKALIEMYKQMGKEKKIEEAIRRLKNTGKVGIPKHLCYCEDELFDQYIHDMKIVQQFAMINRQAMMDEIIKGMHLHVEEQFTTIHNYIDTETMILRKGAVSAKAGEKLLIPINMRDGSLICTGKGNPDWNYSAPHGAGRLMSRSEAKQSFTVSEFKKQMDGIYTTSVNAATLDECPMAYKSMEDIVDNIGDTVEINEVIKPIYNFKAGEE</sequence>
<keyword evidence="6 10" id="KW-0342">GTP-binding</keyword>
<accession>A0A1K1MGW4</accession>
<comment type="catalytic activity">
    <reaction evidence="8">
        <text>a 3'-end 3'-phospho-ribonucleotide-RNA + a 5'-end dephospho-ribonucleoside-RNA + GTP = a ribonucleotidyl-ribonucleotide-RNA + GMP + diphosphate</text>
        <dbReference type="Rhea" id="RHEA:68076"/>
        <dbReference type="Rhea" id="RHEA-COMP:10463"/>
        <dbReference type="Rhea" id="RHEA-COMP:13936"/>
        <dbReference type="Rhea" id="RHEA-COMP:17355"/>
        <dbReference type="ChEBI" id="CHEBI:33019"/>
        <dbReference type="ChEBI" id="CHEBI:37565"/>
        <dbReference type="ChEBI" id="CHEBI:58115"/>
        <dbReference type="ChEBI" id="CHEBI:83062"/>
        <dbReference type="ChEBI" id="CHEBI:138284"/>
        <dbReference type="ChEBI" id="CHEBI:173118"/>
        <dbReference type="EC" id="6.5.1.8"/>
    </reaction>
</comment>
<proteinExistence type="predicted"/>
<dbReference type="GO" id="GO:0006281">
    <property type="term" value="P:DNA repair"/>
    <property type="evidence" value="ECO:0007669"/>
    <property type="project" value="TreeGrafter"/>
</dbReference>
<keyword evidence="7 11" id="KW-0464">Manganese</keyword>
<dbReference type="GO" id="GO:0030145">
    <property type="term" value="F:manganese ion binding"/>
    <property type="evidence" value="ECO:0007669"/>
    <property type="project" value="TreeGrafter"/>
</dbReference>
<keyword evidence="4 10" id="KW-0547">Nucleotide-binding</keyword>
<dbReference type="InterPro" id="IPR036025">
    <property type="entry name" value="RtcB-like_sf"/>
</dbReference>
<evidence type="ECO:0000256" key="11">
    <source>
        <dbReference type="PIRSR" id="PIRSR601233-3"/>
    </source>
</evidence>
<dbReference type="Gene3D" id="3.90.1860.10">
    <property type="entry name" value="tRNA-splicing ligase RtcB"/>
    <property type="match status" value="1"/>
</dbReference>
<evidence type="ECO:0000256" key="7">
    <source>
        <dbReference type="ARBA" id="ARBA00023211"/>
    </source>
</evidence>
<feature type="binding site" evidence="10">
    <location>
        <position position="307"/>
    </location>
    <ligand>
        <name>GMP</name>
        <dbReference type="ChEBI" id="CHEBI:58115"/>
    </ligand>
</feature>
<feature type="binding site" evidence="11">
    <location>
        <position position="274"/>
    </location>
    <ligand>
        <name>Mn(2+)</name>
        <dbReference type="ChEBI" id="CHEBI:29035"/>
        <label>2</label>
    </ligand>
</feature>
<comment type="cofactor">
    <cofactor evidence="11">
        <name>Mn(2+)</name>
        <dbReference type="ChEBI" id="CHEBI:29035"/>
    </cofactor>
    <text evidence="11">Binds 2 manganese ions per subunit.</text>
</comment>
<keyword evidence="5" id="KW-0692">RNA repair</keyword>
<dbReference type="GO" id="GO:0005525">
    <property type="term" value="F:GTP binding"/>
    <property type="evidence" value="ECO:0007669"/>
    <property type="project" value="UniProtKB-KW"/>
</dbReference>
<evidence type="ECO:0000256" key="9">
    <source>
        <dbReference type="PIRSR" id="PIRSR601233-1"/>
    </source>
</evidence>
<feature type="binding site" evidence="11">
    <location>
        <position position="161"/>
    </location>
    <ligand>
        <name>Mn(2+)</name>
        <dbReference type="ChEBI" id="CHEBI:29035"/>
        <label>2</label>
    </ligand>
</feature>
<dbReference type="EMBL" id="FPIP01000002">
    <property type="protein sequence ID" value="SFW22381.1"/>
    <property type="molecule type" value="Genomic_DNA"/>
</dbReference>
<dbReference type="GO" id="GO:0170057">
    <property type="term" value="F:RNA ligase (GTP) activity"/>
    <property type="evidence" value="ECO:0007669"/>
    <property type="project" value="UniProtKB-EC"/>
</dbReference>
<evidence type="ECO:0000313" key="13">
    <source>
        <dbReference type="Proteomes" id="UP000183461"/>
    </source>
</evidence>
<dbReference type="GO" id="GO:0003909">
    <property type="term" value="F:DNA ligase activity"/>
    <property type="evidence" value="ECO:0007669"/>
    <property type="project" value="TreeGrafter"/>
</dbReference>
<evidence type="ECO:0000256" key="5">
    <source>
        <dbReference type="ARBA" id="ARBA00022800"/>
    </source>
</evidence>
<evidence type="ECO:0000256" key="10">
    <source>
        <dbReference type="PIRSR" id="PIRSR601233-2"/>
    </source>
</evidence>
<evidence type="ECO:0000256" key="4">
    <source>
        <dbReference type="ARBA" id="ARBA00022741"/>
    </source>
</evidence>
<dbReference type="EC" id="6.5.1.8" evidence="1"/>
<feature type="binding site" evidence="10">
    <location>
        <begin position="143"/>
        <end position="147"/>
    </location>
    <ligand>
        <name>GMP</name>
        <dbReference type="ChEBI" id="CHEBI:58115"/>
    </ligand>
</feature>
<dbReference type="PANTHER" id="PTHR43749:SF2">
    <property type="entry name" value="RNA-SPLICING LIGASE RTCB"/>
    <property type="match status" value="1"/>
</dbReference>
<dbReference type="Proteomes" id="UP000183461">
    <property type="component" value="Unassembled WGS sequence"/>
</dbReference>
<dbReference type="InterPro" id="IPR052915">
    <property type="entry name" value="RtcB-like"/>
</dbReference>
<protein>
    <recommendedName>
        <fullName evidence="1">3'-phosphate/5'-hydroxy nucleic acid ligase</fullName>
        <ecNumber evidence="1">6.5.1.8</ecNumber>
    </recommendedName>
</protein>
<feature type="active site" description="GMP-histidine intermediate" evidence="9">
    <location>
        <position position="324"/>
    </location>
</feature>
<evidence type="ECO:0000256" key="8">
    <source>
        <dbReference type="ARBA" id="ARBA00047746"/>
    </source>
</evidence>
<evidence type="ECO:0000256" key="3">
    <source>
        <dbReference type="ARBA" id="ARBA00022723"/>
    </source>
</evidence>
<dbReference type="SUPFAM" id="SSF103365">
    <property type="entry name" value="Hypothetical protein PH1602"/>
    <property type="match status" value="1"/>
</dbReference>
<dbReference type="Pfam" id="PF01139">
    <property type="entry name" value="RtcB"/>
    <property type="match status" value="2"/>
</dbReference>
<evidence type="ECO:0000256" key="6">
    <source>
        <dbReference type="ARBA" id="ARBA00023134"/>
    </source>
</evidence>
<feature type="binding site" evidence="10">
    <location>
        <begin position="324"/>
        <end position="327"/>
    </location>
    <ligand>
        <name>GMP</name>
        <dbReference type="ChEBI" id="CHEBI:58115"/>
    </ligand>
</feature>
<feature type="binding site" evidence="11">
    <location>
        <position position="144"/>
    </location>
    <ligand>
        <name>Mn(2+)</name>
        <dbReference type="ChEBI" id="CHEBI:29035"/>
        <label>1</label>
    </ligand>
</feature>
<gene>
    <name evidence="12" type="ORF">SAMN02910280_1198</name>
</gene>
<evidence type="ECO:0000256" key="2">
    <source>
        <dbReference type="ARBA" id="ARBA00022598"/>
    </source>
</evidence>
<organism evidence="12 13">
    <name type="scientific">Ruminococcus flavefaciens</name>
    <dbReference type="NCBI Taxonomy" id="1265"/>
    <lineage>
        <taxon>Bacteria</taxon>
        <taxon>Bacillati</taxon>
        <taxon>Bacillota</taxon>
        <taxon>Clostridia</taxon>
        <taxon>Eubacteriales</taxon>
        <taxon>Oscillospiraceae</taxon>
        <taxon>Ruminococcus</taxon>
    </lineage>
</organism>
<keyword evidence="2 12" id="KW-0436">Ligase</keyword>
<feature type="binding site" evidence="11">
    <location>
        <position position="71"/>
    </location>
    <ligand>
        <name>Mn(2+)</name>
        <dbReference type="ChEBI" id="CHEBI:29035"/>
        <label>1</label>
    </ligand>
</feature>
<feature type="binding site" evidence="10">
    <location>
        <begin position="300"/>
        <end position="303"/>
    </location>
    <ligand>
        <name>GMP</name>
        <dbReference type="ChEBI" id="CHEBI:58115"/>
    </ligand>
</feature>
<name>A0A1K1MGW4_RUMFL</name>
<keyword evidence="3 11" id="KW-0479">Metal-binding</keyword>
<feature type="binding site" evidence="10">
    <location>
        <begin position="274"/>
        <end position="275"/>
    </location>
    <ligand>
        <name>GMP</name>
        <dbReference type="ChEBI" id="CHEBI:58115"/>
    </ligand>
</feature>